<sequence length="621" mass="67919">MMRYLLYVLPLVIFLAAGVAFWWALDSGRDPSKLPSALIDKPAPTFELPAIAGLDTPGLATGDLATGEVTLVNVFTYVIDGAGRIRYRHVGPINPPEVESKILPAVAEPLAAPPALAVMPDEIMEDPALEARARALSKVLRCVVCQNESIDSSNADIARQMRLVVRERLLAGDSDQEVLDYLQARYGDYVLMKPPVKPTTYLLWYGPAGVLLLGALGVGIYLLRRPRKPAAPQPLSEAERRRLKRLLAASTSAYDLQVYKDQLAEVARELQRGNLTPSEAQAAQAEIERRMLQVAETRAEDARREAKPARALAMLLTALLPLGALGLYLFVLGSPGMPSIPFAERQEERQQLNERQRLIAELAERMRADPRDPRGWEILARNYAVIGRYEQAAAAYEQAIARGFDRPDLRAQRAETLIAAADGVVTPAAQEEIAAALAQDPQEPLARYYRGVMHEQAGEPRQAVEAWAALLRDLPPDITGRQQIQARLNQVARAANIDPTGFDTASTAPPVGAPPAGPLAGGEAARPGPTREQMQAAQDMSPEERQQMVEGMVERLAGRLEEEPEDLEGWLRLARAYAVLGRRDEAVSALEQAESLTRDLPADDPRRQAVEQGLTSLRSGS</sequence>
<dbReference type="Pfam" id="PF23914">
    <property type="entry name" value="TPR_CcmH_CycH"/>
    <property type="match status" value="1"/>
</dbReference>
<feature type="domain" description="CcmH/CycL/Ccl2/NrfF N-terminal" evidence="11">
    <location>
        <begin position="111"/>
        <end position="247"/>
    </location>
</feature>
<evidence type="ECO:0000259" key="12">
    <source>
        <dbReference type="Pfam" id="PF23914"/>
    </source>
</evidence>
<feature type="region of interest" description="Disordered" evidence="9">
    <location>
        <begin position="596"/>
        <end position="621"/>
    </location>
</feature>
<dbReference type="OrthoDB" id="2020000at2759"/>
<dbReference type="SUPFAM" id="SSF48452">
    <property type="entry name" value="TPR-like"/>
    <property type="match status" value="1"/>
</dbReference>
<evidence type="ECO:0000256" key="9">
    <source>
        <dbReference type="SAM" id="MobiDB-lite"/>
    </source>
</evidence>
<accession>A0A813A102</accession>
<evidence type="ECO:0000256" key="10">
    <source>
        <dbReference type="SAM" id="Phobius"/>
    </source>
</evidence>
<dbReference type="GO" id="GO:0017004">
    <property type="term" value="P:cytochrome complex assembly"/>
    <property type="evidence" value="ECO:0007669"/>
    <property type="project" value="UniProtKB-KW"/>
</dbReference>
<protein>
    <submittedName>
        <fullName evidence="13">CycH protein</fullName>
    </submittedName>
</protein>
<keyword evidence="10" id="KW-0812">Transmembrane</keyword>
<keyword evidence="4" id="KW-0479">Metal-binding</keyword>
<dbReference type="InterPro" id="IPR038297">
    <property type="entry name" value="CcmH/CycL/NrfF/Ccl2_sf"/>
</dbReference>
<feature type="transmembrane region" description="Helical" evidence="10">
    <location>
        <begin position="5"/>
        <end position="25"/>
    </location>
</feature>
<dbReference type="NCBIfam" id="TIGR03142">
    <property type="entry name" value="cytochro_ccmI"/>
    <property type="match status" value="1"/>
</dbReference>
<name>A0A813A102_9DINO</name>
<feature type="region of interest" description="Disordered" evidence="9">
    <location>
        <begin position="500"/>
        <end position="532"/>
    </location>
</feature>
<dbReference type="GO" id="GO:0046872">
    <property type="term" value="F:metal ion binding"/>
    <property type="evidence" value="ECO:0007669"/>
    <property type="project" value="UniProtKB-KW"/>
</dbReference>
<evidence type="ECO:0000313" key="13">
    <source>
        <dbReference type="EMBL" id="CAE7849266.1"/>
    </source>
</evidence>
<dbReference type="AlphaFoldDB" id="A0A813A102"/>
<evidence type="ECO:0000256" key="3">
    <source>
        <dbReference type="ARBA" id="ARBA00022617"/>
    </source>
</evidence>
<proteinExistence type="inferred from homology"/>
<evidence type="ECO:0000256" key="1">
    <source>
        <dbReference type="ARBA" id="ARBA00004196"/>
    </source>
</evidence>
<dbReference type="PANTHER" id="PTHR47870:SF1">
    <property type="entry name" value="CYTOCHROME C-TYPE BIOGENESIS PROTEIN CCMH"/>
    <property type="match status" value="1"/>
</dbReference>
<feature type="domain" description="Cytochrome c-type biogenesis protein H TPR" evidence="12">
    <location>
        <begin position="345"/>
        <end position="477"/>
    </location>
</feature>
<comment type="subcellular location">
    <subcellularLocation>
        <location evidence="1">Cell envelope</location>
    </subcellularLocation>
</comment>
<evidence type="ECO:0000256" key="4">
    <source>
        <dbReference type="ARBA" id="ARBA00022723"/>
    </source>
</evidence>
<dbReference type="Proteomes" id="UP000601435">
    <property type="component" value="Unassembled WGS sequence"/>
</dbReference>
<keyword evidence="3" id="KW-0349">Heme</keyword>
<dbReference type="InterPro" id="IPR011990">
    <property type="entry name" value="TPR-like_helical_dom_sf"/>
</dbReference>
<feature type="transmembrane region" description="Helical" evidence="10">
    <location>
        <begin position="202"/>
        <end position="223"/>
    </location>
</feature>
<dbReference type="SMART" id="SM00028">
    <property type="entry name" value="TPR"/>
    <property type="match status" value="3"/>
</dbReference>
<dbReference type="InterPro" id="IPR051263">
    <property type="entry name" value="C-type_cytochrome_biogenesis"/>
</dbReference>
<keyword evidence="8" id="KW-0408">Iron</keyword>
<gene>
    <name evidence="13" type="primary">cycH</name>
    <name evidence="13" type="ORF">SNEC2469_LOCUS26259</name>
</gene>
<reference evidence="13" key="1">
    <citation type="submission" date="2021-02" db="EMBL/GenBank/DDBJ databases">
        <authorList>
            <person name="Dougan E. K."/>
            <person name="Rhodes N."/>
            <person name="Thang M."/>
            <person name="Chan C."/>
        </authorList>
    </citation>
    <scope>NUCLEOTIDE SEQUENCE</scope>
</reference>
<evidence type="ECO:0000256" key="5">
    <source>
        <dbReference type="ARBA" id="ARBA00022729"/>
    </source>
</evidence>
<dbReference type="InterPro" id="IPR019734">
    <property type="entry name" value="TPR_rpt"/>
</dbReference>
<dbReference type="Pfam" id="PF13181">
    <property type="entry name" value="TPR_8"/>
    <property type="match status" value="1"/>
</dbReference>
<keyword evidence="14" id="KW-1185">Reference proteome</keyword>
<organism evidence="13 14">
    <name type="scientific">Symbiodinium necroappetens</name>
    <dbReference type="NCBI Taxonomy" id="1628268"/>
    <lineage>
        <taxon>Eukaryota</taxon>
        <taxon>Sar</taxon>
        <taxon>Alveolata</taxon>
        <taxon>Dinophyceae</taxon>
        <taxon>Suessiales</taxon>
        <taxon>Symbiodiniaceae</taxon>
        <taxon>Symbiodinium</taxon>
    </lineage>
</organism>
<keyword evidence="6" id="KW-0677">Repeat</keyword>
<evidence type="ECO:0000256" key="8">
    <source>
        <dbReference type="ARBA" id="ARBA00023004"/>
    </source>
</evidence>
<keyword evidence="5" id="KW-0732">Signal</keyword>
<dbReference type="CDD" id="cd16378">
    <property type="entry name" value="CcmH_N"/>
    <property type="match status" value="1"/>
</dbReference>
<evidence type="ECO:0000256" key="2">
    <source>
        <dbReference type="ARBA" id="ARBA00010342"/>
    </source>
</evidence>
<dbReference type="Gene3D" id="1.25.40.10">
    <property type="entry name" value="Tetratricopeptide repeat domain"/>
    <property type="match status" value="2"/>
</dbReference>
<evidence type="ECO:0000259" key="11">
    <source>
        <dbReference type="Pfam" id="PF03918"/>
    </source>
</evidence>
<dbReference type="Gene3D" id="1.10.8.640">
    <property type="entry name" value="Cytochrome C biogenesis protein"/>
    <property type="match status" value="1"/>
</dbReference>
<evidence type="ECO:0000313" key="14">
    <source>
        <dbReference type="Proteomes" id="UP000601435"/>
    </source>
</evidence>
<keyword evidence="10" id="KW-0472">Membrane</keyword>
<feature type="compositionally biased region" description="Basic and acidic residues" evidence="9">
    <location>
        <begin position="596"/>
        <end position="609"/>
    </location>
</feature>
<dbReference type="Pfam" id="PF03918">
    <property type="entry name" value="CcmH"/>
    <property type="match status" value="1"/>
</dbReference>
<dbReference type="InterPro" id="IPR017560">
    <property type="entry name" value="Cyt_c_biogenesis_CcmI"/>
</dbReference>
<evidence type="ECO:0000256" key="6">
    <source>
        <dbReference type="ARBA" id="ARBA00022737"/>
    </source>
</evidence>
<evidence type="ECO:0000256" key="7">
    <source>
        <dbReference type="ARBA" id="ARBA00022748"/>
    </source>
</evidence>
<dbReference type="EMBL" id="CAJNJA010053107">
    <property type="protein sequence ID" value="CAE7849266.1"/>
    <property type="molecule type" value="Genomic_DNA"/>
</dbReference>
<comment type="caution">
    <text evidence="13">The sequence shown here is derived from an EMBL/GenBank/DDBJ whole genome shotgun (WGS) entry which is preliminary data.</text>
</comment>
<comment type="similarity">
    <text evidence="2">Belongs to the CcmH/CycL/Ccl2/NrfF family.</text>
</comment>
<dbReference type="PANTHER" id="PTHR47870">
    <property type="entry name" value="CYTOCHROME C-TYPE BIOGENESIS PROTEIN CCMH"/>
    <property type="match status" value="1"/>
</dbReference>
<dbReference type="InterPro" id="IPR056413">
    <property type="entry name" value="TPR_CcmH_CycH"/>
</dbReference>
<keyword evidence="7" id="KW-0201">Cytochrome c-type biogenesis</keyword>
<dbReference type="InterPro" id="IPR005616">
    <property type="entry name" value="CcmH/CycL/Ccl2/NrfF_N"/>
</dbReference>
<keyword evidence="10" id="KW-1133">Transmembrane helix</keyword>
<feature type="transmembrane region" description="Helical" evidence="10">
    <location>
        <begin position="311"/>
        <end position="331"/>
    </location>
</feature>